<gene>
    <name evidence="5" type="ORF">SAMN02745164_01356</name>
</gene>
<proteinExistence type="predicted"/>
<dbReference type="PROSITE" id="PS51202">
    <property type="entry name" value="RCK_C"/>
    <property type="match status" value="1"/>
</dbReference>
<dbReference type="EMBL" id="FQUI01000020">
    <property type="protein sequence ID" value="SHE89194.1"/>
    <property type="molecule type" value="Genomic_DNA"/>
</dbReference>
<dbReference type="InterPro" id="IPR006037">
    <property type="entry name" value="RCK_C"/>
</dbReference>
<feature type="domain" description="RCK N-terminal" evidence="3">
    <location>
        <begin position="2"/>
        <end position="127"/>
    </location>
</feature>
<dbReference type="RefSeq" id="WP_072864787.1">
    <property type="nucleotide sequence ID" value="NZ_FQUI01000020.1"/>
</dbReference>
<keyword evidence="6" id="KW-1185">Reference proteome</keyword>
<dbReference type="Pfam" id="PF02080">
    <property type="entry name" value="TrkA_C"/>
    <property type="match status" value="1"/>
</dbReference>
<sequence>MKNKIFYIIEGENIAYSIVRNLLYQGHNVFYISSNIENINRILSLKAYYSNLEGILHDPTEISFLESLDVAPNRVGGMISLSNDDALNFVVSWLVKQIYEDIRVLSLVNYPENEKLFLKNHIETVSITNWIEKLIEASIEYQTNLSFFNPYADKLAIIEFKIKKQDFAANKKLKDLHMPENSIVSMLIRKDEIFVPQGNTEIIPGDKLVIFSLKDKVPEVKLKLLKG</sequence>
<dbReference type="Gene3D" id="3.30.70.1450">
    <property type="entry name" value="Regulator of K+ conductance, C-terminal domain"/>
    <property type="match status" value="1"/>
</dbReference>
<feature type="domain" description="RCK C-terminal" evidence="4">
    <location>
        <begin position="145"/>
        <end position="226"/>
    </location>
</feature>
<dbReference type="PANTHER" id="PTHR43833:SF5">
    <property type="entry name" value="TRK SYSTEM POTASSIUM UPTAKE PROTEIN TRKA"/>
    <property type="match status" value="1"/>
</dbReference>
<dbReference type="PANTHER" id="PTHR43833">
    <property type="entry name" value="POTASSIUM CHANNEL PROTEIN 2-RELATED-RELATED"/>
    <property type="match status" value="1"/>
</dbReference>
<keyword evidence="2" id="KW-0406">Ion transport</keyword>
<dbReference type="Gene3D" id="3.40.50.720">
    <property type="entry name" value="NAD(P)-binding Rossmann-like Domain"/>
    <property type="match status" value="1"/>
</dbReference>
<evidence type="ECO:0000259" key="3">
    <source>
        <dbReference type="PROSITE" id="PS51201"/>
    </source>
</evidence>
<evidence type="ECO:0000256" key="1">
    <source>
        <dbReference type="ARBA" id="ARBA00022448"/>
    </source>
</evidence>
<evidence type="ECO:0000256" key="2">
    <source>
        <dbReference type="ARBA" id="ARBA00023065"/>
    </source>
</evidence>
<dbReference type="Proteomes" id="UP000184334">
    <property type="component" value="Unassembled WGS sequence"/>
</dbReference>
<reference evidence="5" key="1">
    <citation type="submission" date="2016-11" db="EMBL/GenBank/DDBJ databases">
        <authorList>
            <person name="Varghese N."/>
            <person name="Submissions S."/>
        </authorList>
    </citation>
    <scope>NUCLEOTIDE SEQUENCE [LARGE SCALE GENOMIC DNA]</scope>
    <source>
        <strain evidence="5">DSM 16785</strain>
    </source>
</reference>
<comment type="caution">
    <text evidence="5">The sequence shown here is derived from an EMBL/GenBank/DDBJ whole genome shotgun (WGS) entry which is preliminary data.</text>
</comment>
<dbReference type="InterPro" id="IPR003148">
    <property type="entry name" value="RCK_N"/>
</dbReference>
<dbReference type="InterPro" id="IPR036721">
    <property type="entry name" value="RCK_C_sf"/>
</dbReference>
<evidence type="ECO:0000313" key="6">
    <source>
        <dbReference type="Proteomes" id="UP000184334"/>
    </source>
</evidence>
<dbReference type="InterPro" id="IPR036291">
    <property type="entry name" value="NAD(P)-bd_dom_sf"/>
</dbReference>
<dbReference type="GO" id="GO:0008324">
    <property type="term" value="F:monoatomic cation transmembrane transporter activity"/>
    <property type="evidence" value="ECO:0007669"/>
    <property type="project" value="InterPro"/>
</dbReference>
<dbReference type="STRING" id="1122195.SAMN02745164_01356"/>
<keyword evidence="1" id="KW-0813">Transport</keyword>
<dbReference type="SUPFAM" id="SSF51735">
    <property type="entry name" value="NAD(P)-binding Rossmann-fold domains"/>
    <property type="match status" value="1"/>
</dbReference>
<dbReference type="OrthoDB" id="43361at2"/>
<dbReference type="AlphaFoldDB" id="A0A1M4X6P8"/>
<name>A0A1M4X6P8_MARH1</name>
<organism evidence="5 6">
    <name type="scientific">Marinitoga hydrogenitolerans (strain DSM 16785 / JCM 12826 / AT1271)</name>
    <dbReference type="NCBI Taxonomy" id="1122195"/>
    <lineage>
        <taxon>Bacteria</taxon>
        <taxon>Thermotogati</taxon>
        <taxon>Thermotogota</taxon>
        <taxon>Thermotogae</taxon>
        <taxon>Petrotogales</taxon>
        <taxon>Petrotogaceae</taxon>
        <taxon>Marinitoga</taxon>
    </lineage>
</organism>
<dbReference type="GO" id="GO:0006813">
    <property type="term" value="P:potassium ion transport"/>
    <property type="evidence" value="ECO:0007669"/>
    <property type="project" value="InterPro"/>
</dbReference>
<dbReference type="PROSITE" id="PS51201">
    <property type="entry name" value="RCK_N"/>
    <property type="match status" value="1"/>
</dbReference>
<evidence type="ECO:0000313" key="5">
    <source>
        <dbReference type="EMBL" id="SHE89194.1"/>
    </source>
</evidence>
<dbReference type="InterPro" id="IPR050721">
    <property type="entry name" value="Trk_Ktr_HKT_K-transport"/>
</dbReference>
<evidence type="ECO:0000259" key="4">
    <source>
        <dbReference type="PROSITE" id="PS51202"/>
    </source>
</evidence>
<protein>
    <submittedName>
        <fullName evidence="5">Trk system potassium uptake protein TrkA</fullName>
    </submittedName>
</protein>
<dbReference type="Pfam" id="PF02254">
    <property type="entry name" value="TrkA_N"/>
    <property type="match status" value="1"/>
</dbReference>
<dbReference type="SUPFAM" id="SSF116726">
    <property type="entry name" value="TrkA C-terminal domain-like"/>
    <property type="match status" value="1"/>
</dbReference>
<accession>A0A1M4X6P8</accession>